<dbReference type="Proteomes" id="UP000198925">
    <property type="component" value="Unassembled WGS sequence"/>
</dbReference>
<dbReference type="AlphaFoldDB" id="A0A1G6RPW1"/>
<dbReference type="EMBL" id="FMZX01000004">
    <property type="protein sequence ID" value="SDD06025.1"/>
    <property type="molecule type" value="Genomic_DNA"/>
</dbReference>
<evidence type="ECO:0000313" key="2">
    <source>
        <dbReference type="Proteomes" id="UP000198925"/>
    </source>
</evidence>
<name>A0A1G6RPW1_9PROT</name>
<reference evidence="1 2" key="1">
    <citation type="submission" date="2016-10" db="EMBL/GenBank/DDBJ databases">
        <authorList>
            <person name="de Groot N.N."/>
        </authorList>
    </citation>
    <scope>NUCLEOTIDE SEQUENCE [LARGE SCALE GENOMIC DNA]</scope>
    <source>
        <strain evidence="1 2">CPCC 100156</strain>
    </source>
</reference>
<keyword evidence="2" id="KW-1185">Reference proteome</keyword>
<evidence type="ECO:0000313" key="1">
    <source>
        <dbReference type="EMBL" id="SDD06025.1"/>
    </source>
</evidence>
<dbReference type="Pfam" id="PF20121">
    <property type="entry name" value="DUF6511"/>
    <property type="match status" value="1"/>
</dbReference>
<dbReference type="InterPro" id="IPR045422">
    <property type="entry name" value="DUF6511"/>
</dbReference>
<accession>A0A1G6RPW1</accession>
<proteinExistence type="predicted"/>
<sequence>MRCAACRLRTARGFGWFDPRVRTSLPLPACSMRCMSALCRRWGVVDPDEHEIAAIAAASPMAGEYLESIGKTDLAVLTEAEWLTLLEVIITAYQDELARLLDQGRHPAPPLAAGGRP</sequence>
<gene>
    <name evidence="1" type="ORF">SAMN04487779_100473</name>
</gene>
<protein>
    <submittedName>
        <fullName evidence="1">Uncharacterized protein</fullName>
    </submittedName>
</protein>
<organism evidence="1 2">
    <name type="scientific">Belnapia rosea</name>
    <dbReference type="NCBI Taxonomy" id="938405"/>
    <lineage>
        <taxon>Bacteria</taxon>
        <taxon>Pseudomonadati</taxon>
        <taxon>Pseudomonadota</taxon>
        <taxon>Alphaproteobacteria</taxon>
        <taxon>Acetobacterales</taxon>
        <taxon>Roseomonadaceae</taxon>
        <taxon>Belnapia</taxon>
    </lineage>
</organism>